<evidence type="ECO:0000256" key="3">
    <source>
        <dbReference type="ARBA" id="ARBA00023015"/>
    </source>
</evidence>
<name>A0A2X2VER7_CHRJE</name>
<dbReference type="Gene3D" id="3.40.640.10">
    <property type="entry name" value="Type I PLP-dependent aspartate aminotransferase-like (Major domain)"/>
    <property type="match status" value="1"/>
</dbReference>
<keyword evidence="7" id="KW-0032">Aminotransferase</keyword>
<dbReference type="PROSITE" id="PS50949">
    <property type="entry name" value="HTH_GNTR"/>
    <property type="match status" value="1"/>
</dbReference>
<keyword evidence="5" id="KW-0804">Transcription</keyword>
<dbReference type="GO" id="GO:0003677">
    <property type="term" value="F:DNA binding"/>
    <property type="evidence" value="ECO:0007669"/>
    <property type="project" value="UniProtKB-KW"/>
</dbReference>
<accession>A0A2X2VER7</accession>
<keyword evidence="3" id="KW-0805">Transcription regulation</keyword>
<dbReference type="Proteomes" id="UP000251670">
    <property type="component" value="Unassembled WGS sequence"/>
</dbReference>
<dbReference type="PANTHER" id="PTHR46577">
    <property type="entry name" value="HTH-TYPE TRANSCRIPTIONAL REGULATORY PROTEIN GABR"/>
    <property type="match status" value="1"/>
</dbReference>
<dbReference type="CDD" id="cd07377">
    <property type="entry name" value="WHTH_GntR"/>
    <property type="match status" value="1"/>
</dbReference>
<comment type="similarity">
    <text evidence="1">In the C-terminal section; belongs to the class-I pyridoxal-phosphate-dependent aminotransferase family.</text>
</comment>
<evidence type="ECO:0000313" key="8">
    <source>
        <dbReference type="EMBL" id="SQB27068.1"/>
    </source>
</evidence>
<dbReference type="InterPro" id="IPR036390">
    <property type="entry name" value="WH_DNA-bd_sf"/>
</dbReference>
<dbReference type="InterPro" id="IPR051446">
    <property type="entry name" value="HTH_trans_reg/aminotransferase"/>
</dbReference>
<evidence type="ECO:0000259" key="6">
    <source>
        <dbReference type="PROSITE" id="PS50949"/>
    </source>
</evidence>
<dbReference type="GO" id="GO:0008483">
    <property type="term" value="F:transaminase activity"/>
    <property type="evidence" value="ECO:0007669"/>
    <property type="project" value="UniProtKB-KW"/>
</dbReference>
<proteinExistence type="inferred from homology"/>
<dbReference type="CDD" id="cd00609">
    <property type="entry name" value="AAT_like"/>
    <property type="match status" value="1"/>
</dbReference>
<dbReference type="SUPFAM" id="SSF53383">
    <property type="entry name" value="PLP-dependent transferases"/>
    <property type="match status" value="1"/>
</dbReference>
<organism evidence="8 10">
    <name type="scientific">Chryseobacterium jejuense</name>
    <dbReference type="NCBI Taxonomy" id="445960"/>
    <lineage>
        <taxon>Bacteria</taxon>
        <taxon>Pseudomonadati</taxon>
        <taxon>Bacteroidota</taxon>
        <taxon>Flavobacteriia</taxon>
        <taxon>Flavobacteriales</taxon>
        <taxon>Weeksellaceae</taxon>
        <taxon>Chryseobacterium group</taxon>
        <taxon>Chryseobacterium</taxon>
    </lineage>
</organism>
<dbReference type="OrthoDB" id="594134at2"/>
<dbReference type="RefSeq" id="WP_089736754.1">
    <property type="nucleotide sequence ID" value="NZ_FNEG01000003.1"/>
</dbReference>
<keyword evidence="4" id="KW-0238">DNA-binding</keyword>
<evidence type="ECO:0000256" key="1">
    <source>
        <dbReference type="ARBA" id="ARBA00005384"/>
    </source>
</evidence>
<dbReference type="InterPro" id="IPR015421">
    <property type="entry name" value="PyrdxlP-dep_Trfase_major"/>
</dbReference>
<dbReference type="GO" id="GO:0003700">
    <property type="term" value="F:DNA-binding transcription factor activity"/>
    <property type="evidence" value="ECO:0007669"/>
    <property type="project" value="InterPro"/>
</dbReference>
<evidence type="ECO:0000256" key="4">
    <source>
        <dbReference type="ARBA" id="ARBA00023125"/>
    </source>
</evidence>
<feature type="domain" description="HTH gntR-type" evidence="6">
    <location>
        <begin position="17"/>
        <end position="85"/>
    </location>
</feature>
<dbReference type="Gene3D" id="1.10.10.10">
    <property type="entry name" value="Winged helix-like DNA-binding domain superfamily/Winged helix DNA-binding domain"/>
    <property type="match status" value="1"/>
</dbReference>
<evidence type="ECO:0000313" key="9">
    <source>
        <dbReference type="Proteomes" id="UP000199426"/>
    </source>
</evidence>
<dbReference type="SMART" id="SM00345">
    <property type="entry name" value="HTH_GNTR"/>
    <property type="match status" value="1"/>
</dbReference>
<dbReference type="InterPro" id="IPR036388">
    <property type="entry name" value="WH-like_DNA-bd_sf"/>
</dbReference>
<dbReference type="PANTHER" id="PTHR46577:SF1">
    <property type="entry name" value="HTH-TYPE TRANSCRIPTIONAL REGULATORY PROTEIN GABR"/>
    <property type="match status" value="1"/>
</dbReference>
<dbReference type="Proteomes" id="UP000199426">
    <property type="component" value="Unassembled WGS sequence"/>
</dbReference>
<gene>
    <name evidence="8" type="primary">ydcR_2</name>
    <name evidence="8" type="ORF">NCTC13492_00748</name>
    <name evidence="7" type="ORF">SAMN05421542_2474</name>
</gene>
<dbReference type="InterPro" id="IPR000524">
    <property type="entry name" value="Tscrpt_reg_HTH_GntR"/>
</dbReference>
<dbReference type="SUPFAM" id="SSF46785">
    <property type="entry name" value="Winged helix' DNA-binding domain"/>
    <property type="match status" value="1"/>
</dbReference>
<keyword evidence="2" id="KW-0663">Pyridoxal phosphate</keyword>
<dbReference type="InterPro" id="IPR004839">
    <property type="entry name" value="Aminotransferase_I/II_large"/>
</dbReference>
<dbReference type="EMBL" id="UAWB01000002">
    <property type="protein sequence ID" value="SQB27068.1"/>
    <property type="molecule type" value="Genomic_DNA"/>
</dbReference>
<dbReference type="InterPro" id="IPR015424">
    <property type="entry name" value="PyrdxlP-dep_Trfase"/>
</dbReference>
<keyword evidence="9" id="KW-1185">Reference proteome</keyword>
<evidence type="ECO:0000256" key="2">
    <source>
        <dbReference type="ARBA" id="ARBA00022898"/>
    </source>
</evidence>
<evidence type="ECO:0000256" key="5">
    <source>
        <dbReference type="ARBA" id="ARBA00023163"/>
    </source>
</evidence>
<reference evidence="7 9" key="1">
    <citation type="submission" date="2016-10" db="EMBL/GenBank/DDBJ databases">
        <authorList>
            <person name="Varghese N."/>
            <person name="Submissions S."/>
        </authorList>
    </citation>
    <scope>NUCLEOTIDE SEQUENCE [LARGE SCALE GENOMIC DNA]</scope>
    <source>
        <strain evidence="7 9">DSM 19299</strain>
    </source>
</reference>
<dbReference type="GO" id="GO:0030170">
    <property type="term" value="F:pyridoxal phosphate binding"/>
    <property type="evidence" value="ECO:0007669"/>
    <property type="project" value="InterPro"/>
</dbReference>
<evidence type="ECO:0000313" key="10">
    <source>
        <dbReference type="Proteomes" id="UP000251670"/>
    </source>
</evidence>
<evidence type="ECO:0000313" key="7">
    <source>
        <dbReference type="EMBL" id="SDI98260.1"/>
    </source>
</evidence>
<keyword evidence="7" id="KW-0808">Transferase</keyword>
<dbReference type="Pfam" id="PF00155">
    <property type="entry name" value="Aminotran_1_2"/>
    <property type="match status" value="1"/>
</dbReference>
<sequence>MLRPWKLEFEIDKKLDKAVYLQIADTIIADIRSGRLKPSDTLPGSRNLATMLKINRNTVVEAYQVLMNEEWVISKERKGIFVSDQLPALHENRTERLSDALDHPVITHGAIVNFDDGHPDSKIAPVTELARAYRQIFGIKAKWQMMGYGDEHGDIEFRKMISQMLNHQRGMQINEQEISITRGSQMAMFLTAQSLLTSGDYVIVEDPGYQPAWQAFEYSGAQLLPVSVDEEGINVQAIEKLLSQHKNIKAIYITPHRQYPTMVTLSLSRRLRLIELANQHHITIIEDDYDNEFHFGYRPILPLSSFPELNYYVYVGTLSKVVAPALRIGYLATKNQDLLQKIGSLRKIIDVHGDVIMEQAVLQLIKEGAVKKHIRKATAHYKSKRDFVYNLLNKYMKDLAHFTLPEGGLAFWIVPKTILDWDKATSLLLEKNIKIIHPKQYSRNHVNGFRLSYGSVSEEQLEQSIQIIAEVFTQLS</sequence>
<protein>
    <submittedName>
        <fullName evidence="7">GntR family transcriptional regulator / MocR family aminotransferase</fullName>
    </submittedName>
    <submittedName>
        <fullName evidence="8">Uncharacterized HTH-type transcriptional regulator ydcR</fullName>
    </submittedName>
</protein>
<dbReference type="Pfam" id="PF00392">
    <property type="entry name" value="GntR"/>
    <property type="match status" value="1"/>
</dbReference>
<dbReference type="EMBL" id="FNEG01000003">
    <property type="protein sequence ID" value="SDI98260.1"/>
    <property type="molecule type" value="Genomic_DNA"/>
</dbReference>
<dbReference type="STRING" id="445960.SAMN05421542_2474"/>
<dbReference type="AlphaFoldDB" id="A0A2X2VER7"/>
<reference evidence="8 10" key="2">
    <citation type="submission" date="2018-06" db="EMBL/GenBank/DDBJ databases">
        <authorList>
            <consortium name="Pathogen Informatics"/>
            <person name="Doyle S."/>
        </authorList>
    </citation>
    <scope>NUCLEOTIDE SEQUENCE [LARGE SCALE GENOMIC DNA]</scope>
    <source>
        <strain evidence="8 10">NCTC13492</strain>
    </source>
</reference>